<dbReference type="PANTHER" id="PTHR30383:SF5">
    <property type="entry name" value="SGNH HYDROLASE-TYPE ESTERASE DOMAIN-CONTAINING PROTEIN"/>
    <property type="match status" value="1"/>
</dbReference>
<evidence type="ECO:0000313" key="5">
    <source>
        <dbReference type="Proteomes" id="UP000184139"/>
    </source>
</evidence>
<feature type="signal peptide" evidence="2">
    <location>
        <begin position="1"/>
        <end position="29"/>
    </location>
</feature>
<dbReference type="SUPFAM" id="SSF49373">
    <property type="entry name" value="Invasin/intimin cell-adhesion fragments"/>
    <property type="match status" value="3"/>
</dbReference>
<dbReference type="CDD" id="cd02850">
    <property type="entry name" value="E_set_Cellulase_N"/>
    <property type="match status" value="1"/>
</dbReference>
<dbReference type="SMART" id="SM00635">
    <property type="entry name" value="BID_2"/>
    <property type="match status" value="3"/>
</dbReference>
<dbReference type="EMBL" id="FQXS01000022">
    <property type="protein sequence ID" value="SHI02153.1"/>
    <property type="molecule type" value="Genomic_DNA"/>
</dbReference>
<dbReference type="InterPro" id="IPR013830">
    <property type="entry name" value="SGNH_hydro"/>
</dbReference>
<dbReference type="InterPro" id="IPR051532">
    <property type="entry name" value="Ester_Hydrolysis_Enzymes"/>
</dbReference>
<dbReference type="Pfam" id="PF13472">
    <property type="entry name" value="Lipase_GDSL_2"/>
    <property type="match status" value="1"/>
</dbReference>
<dbReference type="SUPFAM" id="SSF52266">
    <property type="entry name" value="SGNH hydrolase"/>
    <property type="match status" value="1"/>
</dbReference>
<dbReference type="InterPro" id="IPR008928">
    <property type="entry name" value="6-hairpin_glycosidase_sf"/>
</dbReference>
<evidence type="ECO:0000256" key="1">
    <source>
        <dbReference type="ARBA" id="ARBA00007072"/>
    </source>
</evidence>
<dbReference type="GO" id="GO:0000272">
    <property type="term" value="P:polysaccharide catabolic process"/>
    <property type="evidence" value="ECO:0007669"/>
    <property type="project" value="InterPro"/>
</dbReference>
<accession>A0A1M5XSA5</accession>
<dbReference type="InterPro" id="IPR016134">
    <property type="entry name" value="Dockerin_dom"/>
</dbReference>
<dbReference type="GO" id="GO:0004622">
    <property type="term" value="F:phosphatidylcholine lysophospholipase activity"/>
    <property type="evidence" value="ECO:0007669"/>
    <property type="project" value="TreeGrafter"/>
</dbReference>
<dbReference type="SUPFAM" id="SSF48208">
    <property type="entry name" value="Six-hairpin glycosidases"/>
    <property type="match status" value="1"/>
</dbReference>
<dbReference type="GO" id="GO:0008810">
    <property type="term" value="F:cellulase activity"/>
    <property type="evidence" value="ECO:0007669"/>
    <property type="project" value="InterPro"/>
</dbReference>
<dbReference type="PROSITE" id="PS51766">
    <property type="entry name" value="DOCKERIN"/>
    <property type="match status" value="1"/>
</dbReference>
<dbReference type="Gene3D" id="2.60.120.430">
    <property type="entry name" value="Galactose-binding lectin"/>
    <property type="match status" value="1"/>
</dbReference>
<evidence type="ECO:0000256" key="2">
    <source>
        <dbReference type="SAM" id="SignalP"/>
    </source>
</evidence>
<dbReference type="Gene3D" id="1.10.1330.10">
    <property type="entry name" value="Dockerin domain"/>
    <property type="match status" value="1"/>
</dbReference>
<dbReference type="Gene3D" id="2.60.40.1080">
    <property type="match status" value="3"/>
</dbReference>
<dbReference type="Pfam" id="PF02927">
    <property type="entry name" value="CelD_N"/>
    <property type="match status" value="1"/>
</dbReference>
<dbReference type="STRING" id="1121409.SAMN02745124_03271"/>
<name>A0A1M5XSA5_9BACT</name>
<dbReference type="CDD" id="cd14256">
    <property type="entry name" value="Dockerin_I"/>
    <property type="match status" value="1"/>
</dbReference>
<dbReference type="SUPFAM" id="SSF81296">
    <property type="entry name" value="E set domains"/>
    <property type="match status" value="1"/>
</dbReference>
<dbReference type="Gene3D" id="2.60.40.10">
    <property type="entry name" value="Immunoglobulins"/>
    <property type="match status" value="1"/>
</dbReference>
<sequence>MTPVRNHPLCTLQLSLVLLLVACCCDVQAARLVSVDILDREYLVVNISDGDVVHQDEVNKVEQVLRYTPELDKSAAAQTGNWTISSADDSGYGPDGRIPLSCSRKTKLSGHAEMGWSGSDYVYEYTYEHWIYLQLPSPLQQGASYQLAIDASINSDSVEESFTFNIFNSVSEAIHVNLVGYSPDAPHKAADLYHWLGSGGPRDYSSFEGNTVYLHNVATGAAQAVGTVQFWKQSGTDVFNYNLTGSDVWAIDFSGAAMPGTYRLVVDGVGCSQDFEIAEDAYHAPYAVSLLGYFYMRIGEGNPKDISPPPRTPLYIPGQSPADTTVYLTTMQPYHPNWSTFTDGDKWDKPSAWVPYVKSTPPTTNPNAWGGHSDAADWDRHLGHVVNIYDLLLPYLMSDGAIDDDDLGITESGNGIPDIIDEARNEVDFWLRLRDGAGYSHGLTNPNGSNELFQAGPTPIAAWANAANAAMLADAFRIAGRSDLMTDHQDAAAEAYTHASSLTDQMLDEGLDLDDGRLRGRDLKMMAAAFLYNVTGDTAYEDAIFSESVCSGGPATLNNSGRNQLYGTAAYLITPRPIHYPALQDAMRTQIVAEAKSTEADLMNSRPSRRATYNPPGYWRTAHFVTRTIIAHAVTESQFDRDYLRTALNLEADWSLGRNPLNMIEMTTATTVLASKRSVQESYTSGRYDGVPGVHPGHTPYMNLDDWDPGMTMGTPSKLMQDSYPGNVLATWPRGETYYPSRWVWAHNEFTPRQTMRGKMALYGYLAAIAEPAGPPVAVTGVSLIPETLIVNGSDSSQLTATIAPADATNRLLDWESSDPTVATVDAGGRVRGVSPGTATVTVTTVDGSFTDSCTVTVSDVAVTGITVTPASVTIPEGASETLAANVMPDNAINQTISWSSDAVSVASVSQNGIVSGNAAGTATITATTEDGGFVDSCLVTVEDIPEELVVYRDVGGMALNTWAQNGTLTELTGGGQEGSKQYRFTYNFSNWWAGLGFNISPVDISSYEKLVIAINGPTAASNHASVTLSDVNEVDSETYELTRTTDYALLEIPVSSLAGSTGIDLTAIRHMMISVGGSQTASGTLYFDNIYFGGSIPQVPVTGVTVTPASAVIDGDTVQLHAAVSPSNATDTSVTWSSSNDSVASVNDFGHVLGHALGSATITATTGDGGFTDTADITVTTPTVGRVIKVMPLGDSITEGYTIPGGYRLKFWQNLENDGLDCGVDLVGTLNNNSVAGLDDPDHEGHSGWTTGQILAGIDSYLAVSTPDVVMMHLGTNDIAQDTVAEAPANLRGLIDHICAALPADGRLYVAKIIPMGGVGNPDSLAYNDMIVAAVTEKQNEGLPVYLVDAATIWSNDLYSNDWTHPNQQGYNALGDFWFDVVRDDVQLPCGGVVTIPGDVNNDGSVDLADAISALKVLTGNQTGAVKEADINGDGAIGMEEAVYILQRESTPP</sequence>
<keyword evidence="2" id="KW-0732">Signal</keyword>
<comment type="similarity">
    <text evidence="1">Belongs to the glycosyl hydrolase 9 (cellulase E) family.</text>
</comment>
<dbReference type="InterPro" id="IPR036439">
    <property type="entry name" value="Dockerin_dom_sf"/>
</dbReference>
<dbReference type="InterPro" id="IPR013783">
    <property type="entry name" value="Ig-like_fold"/>
</dbReference>
<dbReference type="InterPro" id="IPR002105">
    <property type="entry name" value="Dockerin_1_rpt"/>
</dbReference>
<dbReference type="CDD" id="cd01833">
    <property type="entry name" value="XynB_like"/>
    <property type="match status" value="1"/>
</dbReference>
<dbReference type="InterPro" id="IPR003343">
    <property type="entry name" value="Big_2"/>
</dbReference>
<dbReference type="RefSeq" id="WP_073377664.1">
    <property type="nucleotide sequence ID" value="NZ_FQXS01000022.1"/>
</dbReference>
<evidence type="ECO:0000259" key="3">
    <source>
        <dbReference type="PROSITE" id="PS51766"/>
    </source>
</evidence>
<dbReference type="Gene3D" id="1.50.10.10">
    <property type="match status" value="1"/>
</dbReference>
<dbReference type="SUPFAM" id="SSF63446">
    <property type="entry name" value="Type I dockerin domain"/>
    <property type="match status" value="1"/>
</dbReference>
<dbReference type="InterPro" id="IPR012341">
    <property type="entry name" value="6hp_glycosidase-like_sf"/>
</dbReference>
<dbReference type="Pfam" id="PF00404">
    <property type="entry name" value="Dockerin_1"/>
    <property type="match status" value="1"/>
</dbReference>
<dbReference type="Pfam" id="PF02368">
    <property type="entry name" value="Big_2"/>
    <property type="match status" value="3"/>
</dbReference>
<gene>
    <name evidence="4" type="ORF">SAMN02745124_03271</name>
</gene>
<feature type="domain" description="Dockerin" evidence="3">
    <location>
        <begin position="1394"/>
        <end position="1454"/>
    </location>
</feature>
<dbReference type="SUPFAM" id="SSF49785">
    <property type="entry name" value="Galactose-binding domain-like"/>
    <property type="match status" value="1"/>
</dbReference>
<feature type="chain" id="PRO_5013155506" evidence="2">
    <location>
        <begin position="30"/>
        <end position="1454"/>
    </location>
</feature>
<protein>
    <submittedName>
        <fullName evidence="4">N-terminal ig-like domain of cellulase</fullName>
    </submittedName>
</protein>
<dbReference type="InterPro" id="IPR008979">
    <property type="entry name" value="Galactose-bd-like_sf"/>
</dbReference>
<keyword evidence="5" id="KW-1185">Reference proteome</keyword>
<dbReference type="PANTHER" id="PTHR30383">
    <property type="entry name" value="THIOESTERASE 1/PROTEASE 1/LYSOPHOSPHOLIPASE L1"/>
    <property type="match status" value="1"/>
</dbReference>
<proteinExistence type="inferred from homology"/>
<dbReference type="InterPro" id="IPR008964">
    <property type="entry name" value="Invasin/intimin_cell_adhesion"/>
</dbReference>
<dbReference type="PROSITE" id="PS51257">
    <property type="entry name" value="PROKAR_LIPOPROTEIN"/>
    <property type="match status" value="1"/>
</dbReference>
<dbReference type="InterPro" id="IPR004197">
    <property type="entry name" value="Cellulase_Ig-like"/>
</dbReference>
<evidence type="ECO:0000313" key="4">
    <source>
        <dbReference type="EMBL" id="SHI02153.1"/>
    </source>
</evidence>
<dbReference type="OrthoDB" id="177619at2"/>
<dbReference type="Proteomes" id="UP000184139">
    <property type="component" value="Unassembled WGS sequence"/>
</dbReference>
<reference evidence="4 5" key="1">
    <citation type="submission" date="2016-11" db="EMBL/GenBank/DDBJ databases">
        <authorList>
            <person name="Jaros S."/>
            <person name="Januszkiewicz K."/>
            <person name="Wedrychowicz H."/>
        </authorList>
    </citation>
    <scope>NUCLEOTIDE SEQUENCE [LARGE SCALE GENOMIC DNA]</scope>
    <source>
        <strain evidence="4 5">DSM 9705</strain>
    </source>
</reference>
<dbReference type="InterPro" id="IPR014756">
    <property type="entry name" value="Ig_E-set"/>
</dbReference>
<dbReference type="Gene3D" id="3.40.50.1110">
    <property type="entry name" value="SGNH hydrolase"/>
    <property type="match status" value="1"/>
</dbReference>
<organism evidence="4 5">
    <name type="scientific">Desulfofustis glycolicus DSM 9705</name>
    <dbReference type="NCBI Taxonomy" id="1121409"/>
    <lineage>
        <taxon>Bacteria</taxon>
        <taxon>Pseudomonadati</taxon>
        <taxon>Thermodesulfobacteriota</taxon>
        <taxon>Desulfobulbia</taxon>
        <taxon>Desulfobulbales</taxon>
        <taxon>Desulfocapsaceae</taxon>
        <taxon>Desulfofustis</taxon>
    </lineage>
</organism>
<dbReference type="InterPro" id="IPR036514">
    <property type="entry name" value="SGNH_hydro_sf"/>
</dbReference>